<proteinExistence type="inferred from homology"/>
<feature type="region of interest" description="Disordered" evidence="2">
    <location>
        <begin position="30"/>
        <end position="60"/>
    </location>
</feature>
<dbReference type="InterPro" id="IPR007129">
    <property type="entry name" value="Ubiqinol_cyt_c_chaperone_CPB3"/>
</dbReference>
<dbReference type="AlphaFoldDB" id="A0A6A6PMR4"/>
<dbReference type="PANTHER" id="PTHR12184:SF1">
    <property type="entry name" value="UBIQUINOL-CYTOCHROME-C REDUCTASE COMPLEX ASSEMBLY FACTOR 1"/>
    <property type="match status" value="1"/>
</dbReference>
<dbReference type="OrthoDB" id="10253878at2759"/>
<dbReference type="Pfam" id="PF03981">
    <property type="entry name" value="Ubiq_cyt_C_chap"/>
    <property type="match status" value="1"/>
</dbReference>
<gene>
    <name evidence="4" type="ORF">BDY17DRAFT_326045</name>
</gene>
<dbReference type="InterPro" id="IPR021150">
    <property type="entry name" value="Ubiq_cyt_c_chap"/>
</dbReference>
<feature type="compositionally biased region" description="Pro residues" evidence="2">
    <location>
        <begin position="46"/>
        <end position="56"/>
    </location>
</feature>
<evidence type="ECO:0000256" key="2">
    <source>
        <dbReference type="SAM" id="MobiDB-lite"/>
    </source>
</evidence>
<organism evidence="4 5">
    <name type="scientific">Neohortaea acidophila</name>
    <dbReference type="NCBI Taxonomy" id="245834"/>
    <lineage>
        <taxon>Eukaryota</taxon>
        <taxon>Fungi</taxon>
        <taxon>Dikarya</taxon>
        <taxon>Ascomycota</taxon>
        <taxon>Pezizomycotina</taxon>
        <taxon>Dothideomycetes</taxon>
        <taxon>Dothideomycetidae</taxon>
        <taxon>Mycosphaerellales</taxon>
        <taxon>Teratosphaeriaceae</taxon>
        <taxon>Neohortaea</taxon>
    </lineage>
</organism>
<dbReference type="PANTHER" id="PTHR12184">
    <property type="entry name" value="UBIQUINOL-CYTOCHROME C REDUCTASE COMPLEX ASSEMBLY FACTOR 1 FAMILY MEMBER"/>
    <property type="match status" value="1"/>
</dbReference>
<evidence type="ECO:0000256" key="1">
    <source>
        <dbReference type="ARBA" id="ARBA00006407"/>
    </source>
</evidence>
<dbReference type="EMBL" id="MU001638">
    <property type="protein sequence ID" value="KAF2481349.1"/>
    <property type="molecule type" value="Genomic_DNA"/>
</dbReference>
<comment type="similarity">
    <text evidence="1">Belongs to the CBP3 family.</text>
</comment>
<evidence type="ECO:0000259" key="3">
    <source>
        <dbReference type="Pfam" id="PF03981"/>
    </source>
</evidence>
<dbReference type="GO" id="GO:0034551">
    <property type="term" value="P:mitochondrial respiratory chain complex III assembly"/>
    <property type="evidence" value="ECO:0007669"/>
    <property type="project" value="TreeGrafter"/>
</dbReference>
<feature type="domain" description="Ubiquinol-cytochrome c chaperone" evidence="3">
    <location>
        <begin position="142"/>
        <end position="283"/>
    </location>
</feature>
<protein>
    <submittedName>
        <fullName evidence="4">Ubiquinol-cytochrome C chaperone-domain-containing protein</fullName>
    </submittedName>
</protein>
<dbReference type="Proteomes" id="UP000799767">
    <property type="component" value="Unassembled WGS sequence"/>
</dbReference>
<evidence type="ECO:0000313" key="4">
    <source>
        <dbReference type="EMBL" id="KAF2481349.1"/>
    </source>
</evidence>
<name>A0A6A6PMR4_9PEZI</name>
<evidence type="ECO:0000313" key="5">
    <source>
        <dbReference type="Proteomes" id="UP000799767"/>
    </source>
</evidence>
<dbReference type="GO" id="GO:0005739">
    <property type="term" value="C:mitochondrion"/>
    <property type="evidence" value="ECO:0007669"/>
    <property type="project" value="TreeGrafter"/>
</dbReference>
<accession>A0A6A6PMR4</accession>
<sequence length="323" mass="36212">MASNSICTSCLRAASRSPCIKRTTFPRLQRSLPFSTTHAQRKQDPTPAPPPPPLPHIPKSQHDAITSFASTLRQSSALKAATEPYIAYGSTEDLFRECSRQCEYTVPARLASTPEEPPRTAAGEDLGEGQGWWYAAKSSGGLGLDATFNAWAQIMFLHMYVLTVRLRCFPAEHARVWHQQLVDHFFYAAEDRMVQWHAITMRGSRNKYLKDLWQQWRGVILSYDEGLVRGDAVLAAAVWRNVFKGEVEADVRDVALVTAYLRAQLKMLDELGDERIASGEVRFGDPNAVRKVVEQESVGMKRAFTAEELKAAQEGKNEGKEQK</sequence>
<reference evidence="4" key="1">
    <citation type="journal article" date="2020" name="Stud. Mycol.">
        <title>101 Dothideomycetes genomes: a test case for predicting lifestyles and emergence of pathogens.</title>
        <authorList>
            <person name="Haridas S."/>
            <person name="Albert R."/>
            <person name="Binder M."/>
            <person name="Bloem J."/>
            <person name="Labutti K."/>
            <person name="Salamov A."/>
            <person name="Andreopoulos B."/>
            <person name="Baker S."/>
            <person name="Barry K."/>
            <person name="Bills G."/>
            <person name="Bluhm B."/>
            <person name="Cannon C."/>
            <person name="Castanera R."/>
            <person name="Culley D."/>
            <person name="Daum C."/>
            <person name="Ezra D."/>
            <person name="Gonzalez J."/>
            <person name="Henrissat B."/>
            <person name="Kuo A."/>
            <person name="Liang C."/>
            <person name="Lipzen A."/>
            <person name="Lutzoni F."/>
            <person name="Magnuson J."/>
            <person name="Mondo S."/>
            <person name="Nolan M."/>
            <person name="Ohm R."/>
            <person name="Pangilinan J."/>
            <person name="Park H.-J."/>
            <person name="Ramirez L."/>
            <person name="Alfaro M."/>
            <person name="Sun H."/>
            <person name="Tritt A."/>
            <person name="Yoshinaga Y."/>
            <person name="Zwiers L.-H."/>
            <person name="Turgeon B."/>
            <person name="Goodwin S."/>
            <person name="Spatafora J."/>
            <person name="Crous P."/>
            <person name="Grigoriev I."/>
        </authorList>
    </citation>
    <scope>NUCLEOTIDE SEQUENCE</scope>
    <source>
        <strain evidence="4">CBS 113389</strain>
    </source>
</reference>
<dbReference type="GeneID" id="54478447"/>
<dbReference type="RefSeq" id="XP_033587919.1">
    <property type="nucleotide sequence ID" value="XM_033737445.1"/>
</dbReference>
<keyword evidence="5" id="KW-1185">Reference proteome</keyword>